<keyword evidence="2" id="KW-1185">Reference proteome</keyword>
<evidence type="ECO:0008006" key="3">
    <source>
        <dbReference type="Google" id="ProtNLM"/>
    </source>
</evidence>
<sequence>MKKILLLIITLLSCSCKTGLIQNDLKNNFFERFPIESWNTEFVDFKTSDRSQYYIYKGLEFYPTGSAQYWEIYVYPQKDQFYTVVYQYDKKSYKIRRKGKVFGWDPYTETFKIGIWYEYNEQGKLIKEIDEDKKFGKFSYNELLQFLDKEKLISLKKGLKDDVNRRNKMVGSFYSSETSDKKLWSVYVHTGLSYTIETPDNQIGETRTQPGKRYFIDGNTGEVIKRTEETLEYYKEIGFN</sequence>
<dbReference type="EMBL" id="MUGW01000021">
    <property type="protein sequence ID" value="OXA91643.1"/>
    <property type="molecule type" value="Genomic_DNA"/>
</dbReference>
<dbReference type="OrthoDB" id="1365489at2"/>
<dbReference type="RefSeq" id="WP_089049868.1">
    <property type="nucleotide sequence ID" value="NZ_FXTV01000010.1"/>
</dbReference>
<protein>
    <recommendedName>
        <fullName evidence="3">Lipoprotein</fullName>
    </recommendedName>
</protein>
<proteinExistence type="predicted"/>
<name>A0A226HBJ4_9FLAO</name>
<evidence type="ECO:0000313" key="2">
    <source>
        <dbReference type="Proteomes" id="UP000198345"/>
    </source>
</evidence>
<accession>A0A226HBJ4</accession>
<dbReference type="Proteomes" id="UP000198345">
    <property type="component" value="Unassembled WGS sequence"/>
</dbReference>
<reference evidence="1 2" key="1">
    <citation type="submission" date="2016-11" db="EMBL/GenBank/DDBJ databases">
        <title>Whole genomes of Flavobacteriaceae.</title>
        <authorList>
            <person name="Stine C."/>
            <person name="Li C."/>
            <person name="Tadesse D."/>
        </authorList>
    </citation>
    <scope>NUCLEOTIDE SEQUENCE [LARGE SCALE GENOMIC DNA]</scope>
    <source>
        <strain evidence="1 2">DSM 18292</strain>
    </source>
</reference>
<comment type="caution">
    <text evidence="1">The sequence shown here is derived from an EMBL/GenBank/DDBJ whole genome shotgun (WGS) entry which is preliminary data.</text>
</comment>
<gene>
    <name evidence="1" type="ORF">B0A66_10900</name>
</gene>
<dbReference type="AlphaFoldDB" id="A0A226HBJ4"/>
<evidence type="ECO:0000313" key="1">
    <source>
        <dbReference type="EMBL" id="OXA91643.1"/>
    </source>
</evidence>
<organism evidence="1 2">
    <name type="scientific">Flavobacterium hercynium</name>
    <dbReference type="NCBI Taxonomy" id="387094"/>
    <lineage>
        <taxon>Bacteria</taxon>
        <taxon>Pseudomonadati</taxon>
        <taxon>Bacteroidota</taxon>
        <taxon>Flavobacteriia</taxon>
        <taxon>Flavobacteriales</taxon>
        <taxon>Flavobacteriaceae</taxon>
        <taxon>Flavobacterium</taxon>
    </lineage>
</organism>
<dbReference type="PROSITE" id="PS51257">
    <property type="entry name" value="PROKAR_LIPOPROTEIN"/>
    <property type="match status" value="1"/>
</dbReference>